<dbReference type="Proteomes" id="UP000805193">
    <property type="component" value="Unassembled WGS sequence"/>
</dbReference>
<evidence type="ECO:0000313" key="1">
    <source>
        <dbReference type="EMBL" id="KAG0443325.1"/>
    </source>
</evidence>
<comment type="caution">
    <text evidence="1">The sequence shown here is derived from an EMBL/GenBank/DDBJ whole genome shotgun (WGS) entry which is preliminary data.</text>
</comment>
<reference evidence="1 2" key="1">
    <citation type="journal article" date="2020" name="Cell">
        <title>Large-Scale Comparative Analyses of Tick Genomes Elucidate Their Genetic Diversity and Vector Capacities.</title>
        <authorList>
            <consortium name="Tick Genome and Microbiome Consortium (TIGMIC)"/>
            <person name="Jia N."/>
            <person name="Wang J."/>
            <person name="Shi W."/>
            <person name="Du L."/>
            <person name="Sun Y."/>
            <person name="Zhan W."/>
            <person name="Jiang J.F."/>
            <person name="Wang Q."/>
            <person name="Zhang B."/>
            <person name="Ji P."/>
            <person name="Bell-Sakyi L."/>
            <person name="Cui X.M."/>
            <person name="Yuan T.T."/>
            <person name="Jiang B.G."/>
            <person name="Yang W.F."/>
            <person name="Lam T.T."/>
            <person name="Chang Q.C."/>
            <person name="Ding S.J."/>
            <person name="Wang X.J."/>
            <person name="Zhu J.G."/>
            <person name="Ruan X.D."/>
            <person name="Zhao L."/>
            <person name="Wei J.T."/>
            <person name="Ye R.Z."/>
            <person name="Que T.C."/>
            <person name="Du C.H."/>
            <person name="Zhou Y.H."/>
            <person name="Cheng J.X."/>
            <person name="Dai P.F."/>
            <person name="Guo W.B."/>
            <person name="Han X.H."/>
            <person name="Huang E.J."/>
            <person name="Li L.F."/>
            <person name="Wei W."/>
            <person name="Gao Y.C."/>
            <person name="Liu J.Z."/>
            <person name="Shao H.Z."/>
            <person name="Wang X."/>
            <person name="Wang C.C."/>
            <person name="Yang T.C."/>
            <person name="Huo Q.B."/>
            <person name="Li W."/>
            <person name="Chen H.Y."/>
            <person name="Chen S.E."/>
            <person name="Zhou L.G."/>
            <person name="Ni X.B."/>
            <person name="Tian J.H."/>
            <person name="Sheng Y."/>
            <person name="Liu T."/>
            <person name="Pan Y.S."/>
            <person name="Xia L.Y."/>
            <person name="Li J."/>
            <person name="Zhao F."/>
            <person name="Cao W.C."/>
        </authorList>
    </citation>
    <scope>NUCLEOTIDE SEQUENCE [LARGE SCALE GENOMIC DNA]</scope>
    <source>
        <strain evidence="1">Iper-2018</strain>
    </source>
</reference>
<keyword evidence="2" id="KW-1185">Reference proteome</keyword>
<accession>A0AC60QVE6</accession>
<protein>
    <submittedName>
        <fullName evidence="1">Uncharacterized protein</fullName>
    </submittedName>
</protein>
<dbReference type="EMBL" id="JABSTQ010003581">
    <property type="protein sequence ID" value="KAG0443325.1"/>
    <property type="molecule type" value="Genomic_DNA"/>
</dbReference>
<proteinExistence type="predicted"/>
<sequence>MGLGAKEEEYQDGTWQRSGGKLEDERLQPEQVPLGEPTRQSEDATASTESQRGHLGSWWSDSQDTARERRLRRRHASGADIGLLHRRRLAWNRPAPRQARPGNPWMSMGHVYFPPEGYPERWTPSPTDCVMVLKSASGAANTKPHPESDTQVPHQLRSAASGAEVSATFAGTAPGGFRTTNRETRHDDNGCSQEVGAAWPLVVHPHARKTADATTPARPAGEPVDKCMARAGRPEPRARHQTKTWAELREVTILSLSLTLGILATMVSWEYHLDAATPIHSGDLGAAPDLPYSLNSTQGATLAAPGDITAVSDRHALAGLPPGA</sequence>
<organism evidence="1 2">
    <name type="scientific">Ixodes persulcatus</name>
    <name type="common">Taiga tick</name>
    <dbReference type="NCBI Taxonomy" id="34615"/>
    <lineage>
        <taxon>Eukaryota</taxon>
        <taxon>Metazoa</taxon>
        <taxon>Ecdysozoa</taxon>
        <taxon>Arthropoda</taxon>
        <taxon>Chelicerata</taxon>
        <taxon>Arachnida</taxon>
        <taxon>Acari</taxon>
        <taxon>Parasitiformes</taxon>
        <taxon>Ixodida</taxon>
        <taxon>Ixodoidea</taxon>
        <taxon>Ixodidae</taxon>
        <taxon>Ixodinae</taxon>
        <taxon>Ixodes</taxon>
    </lineage>
</organism>
<name>A0AC60QVE6_IXOPE</name>
<evidence type="ECO:0000313" key="2">
    <source>
        <dbReference type="Proteomes" id="UP000805193"/>
    </source>
</evidence>
<gene>
    <name evidence="1" type="ORF">HPB47_015043</name>
</gene>